<reference evidence="2" key="1">
    <citation type="submission" date="2018-05" db="EMBL/GenBank/DDBJ databases">
        <title>Draft genome of Mucuna pruriens seed.</title>
        <authorList>
            <person name="Nnadi N.E."/>
            <person name="Vos R."/>
            <person name="Hasami M.H."/>
            <person name="Devisetty U.K."/>
            <person name="Aguiy J.C."/>
        </authorList>
    </citation>
    <scope>NUCLEOTIDE SEQUENCE [LARGE SCALE GENOMIC DNA]</scope>
    <source>
        <strain evidence="2">JCA_2017</strain>
    </source>
</reference>
<feature type="non-terminal residue" evidence="2">
    <location>
        <position position="114"/>
    </location>
</feature>
<name>A0A371EMC5_MUCPR</name>
<dbReference type="Proteomes" id="UP000257109">
    <property type="component" value="Unassembled WGS sequence"/>
</dbReference>
<accession>A0A371EMC5</accession>
<dbReference type="PANTHER" id="PTHR11439">
    <property type="entry name" value="GAG-POL-RELATED RETROTRANSPOSON"/>
    <property type="match status" value="1"/>
</dbReference>
<comment type="caution">
    <text evidence="2">The sequence shown here is derived from an EMBL/GenBank/DDBJ whole genome shotgun (WGS) entry which is preliminary data.</text>
</comment>
<evidence type="ECO:0000256" key="1">
    <source>
        <dbReference type="SAM" id="Phobius"/>
    </source>
</evidence>
<evidence type="ECO:0000313" key="3">
    <source>
        <dbReference type="Proteomes" id="UP000257109"/>
    </source>
</evidence>
<dbReference type="AlphaFoldDB" id="A0A371EMC5"/>
<keyword evidence="1" id="KW-0472">Membrane</keyword>
<evidence type="ECO:0000313" key="2">
    <source>
        <dbReference type="EMBL" id="RDX67207.1"/>
    </source>
</evidence>
<proteinExistence type="predicted"/>
<organism evidence="2 3">
    <name type="scientific">Mucuna pruriens</name>
    <name type="common">Velvet bean</name>
    <name type="synonym">Dolichos pruriens</name>
    <dbReference type="NCBI Taxonomy" id="157652"/>
    <lineage>
        <taxon>Eukaryota</taxon>
        <taxon>Viridiplantae</taxon>
        <taxon>Streptophyta</taxon>
        <taxon>Embryophyta</taxon>
        <taxon>Tracheophyta</taxon>
        <taxon>Spermatophyta</taxon>
        <taxon>Magnoliopsida</taxon>
        <taxon>eudicotyledons</taxon>
        <taxon>Gunneridae</taxon>
        <taxon>Pentapetalae</taxon>
        <taxon>rosids</taxon>
        <taxon>fabids</taxon>
        <taxon>Fabales</taxon>
        <taxon>Fabaceae</taxon>
        <taxon>Papilionoideae</taxon>
        <taxon>50 kb inversion clade</taxon>
        <taxon>NPAAA clade</taxon>
        <taxon>indigoferoid/millettioid clade</taxon>
        <taxon>Phaseoleae</taxon>
        <taxon>Mucuna</taxon>
    </lineage>
</organism>
<keyword evidence="1" id="KW-1133">Transmembrane helix</keyword>
<keyword evidence="1" id="KW-0812">Transmembrane</keyword>
<dbReference type="EMBL" id="QJKJ01013100">
    <property type="protein sequence ID" value="RDX67207.1"/>
    <property type="molecule type" value="Genomic_DNA"/>
</dbReference>
<feature type="transmembrane region" description="Helical" evidence="1">
    <location>
        <begin position="74"/>
        <end position="91"/>
    </location>
</feature>
<dbReference type="PANTHER" id="PTHR11439:SF470">
    <property type="entry name" value="CYSTEINE-RICH RLK (RECEPTOR-LIKE PROTEIN KINASE) 8"/>
    <property type="match status" value="1"/>
</dbReference>
<evidence type="ECO:0008006" key="4">
    <source>
        <dbReference type="Google" id="ProtNLM"/>
    </source>
</evidence>
<protein>
    <recommendedName>
        <fullName evidence="4">Copia protein</fullName>
    </recommendedName>
</protein>
<gene>
    <name evidence="2" type="ORF">CR513_53948</name>
</gene>
<sequence>MHRPLIERIIFLGYSLISWKTKKQHIMSQSFIEVMYCLVTNIMCKLKWVKIILLILGITHSMFMQLYYDSQVTLYVVNNLVTLYVVNNLVFHELTKYSKVGCHLVQNKIIHGNL</sequence>
<dbReference type="CDD" id="cd09272">
    <property type="entry name" value="RNase_HI_RT_Ty1"/>
    <property type="match status" value="1"/>
</dbReference>
<feature type="transmembrane region" description="Helical" evidence="1">
    <location>
        <begin position="48"/>
        <end position="68"/>
    </location>
</feature>
<keyword evidence="3" id="KW-1185">Reference proteome</keyword>